<keyword evidence="3" id="KW-1185">Reference proteome</keyword>
<dbReference type="Proteomes" id="UP000321886">
    <property type="component" value="Unassembled WGS sequence"/>
</dbReference>
<feature type="signal peptide" evidence="1">
    <location>
        <begin position="1"/>
        <end position="19"/>
    </location>
</feature>
<accession>A0A511WQH1</accession>
<proteinExistence type="predicted"/>
<evidence type="ECO:0000256" key="1">
    <source>
        <dbReference type="SAM" id="SignalP"/>
    </source>
</evidence>
<evidence type="ECO:0000313" key="3">
    <source>
        <dbReference type="Proteomes" id="UP000321886"/>
    </source>
</evidence>
<feature type="chain" id="PRO_5039494744" evidence="1">
    <location>
        <begin position="20"/>
        <end position="41"/>
    </location>
</feature>
<evidence type="ECO:0000313" key="2">
    <source>
        <dbReference type="EMBL" id="GEN53386.1"/>
    </source>
</evidence>
<reference evidence="2 3" key="1">
    <citation type="submission" date="2019-07" db="EMBL/GenBank/DDBJ databases">
        <title>Whole genome shotgun sequence of Halobacillus faecis NBRC 103569.</title>
        <authorList>
            <person name="Hosoyama A."/>
            <person name="Uohara A."/>
            <person name="Ohji S."/>
            <person name="Ichikawa N."/>
        </authorList>
    </citation>
    <scope>NUCLEOTIDE SEQUENCE [LARGE SCALE GENOMIC DNA]</scope>
    <source>
        <strain evidence="2 3">NBRC 103569</strain>
    </source>
</reference>
<dbReference type="AlphaFoldDB" id="A0A511WQH1"/>
<sequence length="41" mass="4380">MKKLLSLIALVGLAVSLSAGVTYTDSAMDETYPRPLVVDQI</sequence>
<organism evidence="2 3">
    <name type="scientific">Halobacillus faecis</name>
    <dbReference type="NCBI Taxonomy" id="360184"/>
    <lineage>
        <taxon>Bacteria</taxon>
        <taxon>Bacillati</taxon>
        <taxon>Bacillota</taxon>
        <taxon>Bacilli</taxon>
        <taxon>Bacillales</taxon>
        <taxon>Bacillaceae</taxon>
        <taxon>Halobacillus</taxon>
    </lineage>
</organism>
<keyword evidence="1" id="KW-0732">Signal</keyword>
<dbReference type="RefSeq" id="WP_281290470.1">
    <property type="nucleotide sequence ID" value="NZ_BJYD01000012.1"/>
</dbReference>
<dbReference type="EMBL" id="BJYD01000012">
    <property type="protein sequence ID" value="GEN53386.1"/>
    <property type="molecule type" value="Genomic_DNA"/>
</dbReference>
<protein>
    <submittedName>
        <fullName evidence="2">Uncharacterized protein</fullName>
    </submittedName>
</protein>
<comment type="caution">
    <text evidence="2">The sequence shown here is derived from an EMBL/GenBank/DDBJ whole genome shotgun (WGS) entry which is preliminary data.</text>
</comment>
<name>A0A511WQH1_9BACI</name>
<gene>
    <name evidence="2" type="ORF">HFA01_16480</name>
</gene>